<evidence type="ECO:0000259" key="2">
    <source>
        <dbReference type="Pfam" id="PF20434"/>
    </source>
</evidence>
<dbReference type="InterPro" id="IPR029058">
    <property type="entry name" value="AB_hydrolase_fold"/>
</dbReference>
<evidence type="ECO:0000313" key="4">
    <source>
        <dbReference type="Proteomes" id="UP001597205"/>
    </source>
</evidence>
<evidence type="ECO:0000256" key="1">
    <source>
        <dbReference type="ARBA" id="ARBA00022801"/>
    </source>
</evidence>
<dbReference type="RefSeq" id="WP_380895116.1">
    <property type="nucleotide sequence ID" value="NZ_JBHTKY010000006.1"/>
</dbReference>
<dbReference type="PANTHER" id="PTHR48081">
    <property type="entry name" value="AB HYDROLASE SUPERFAMILY PROTEIN C4A8.06C"/>
    <property type="match status" value="1"/>
</dbReference>
<dbReference type="Gene3D" id="3.40.50.1820">
    <property type="entry name" value="alpha/beta hydrolase"/>
    <property type="match status" value="1"/>
</dbReference>
<reference evidence="4" key="1">
    <citation type="journal article" date="2019" name="Int. J. Syst. Evol. Microbiol.">
        <title>The Global Catalogue of Microorganisms (GCM) 10K type strain sequencing project: providing services to taxonomists for standard genome sequencing and annotation.</title>
        <authorList>
            <consortium name="The Broad Institute Genomics Platform"/>
            <consortium name="The Broad Institute Genome Sequencing Center for Infectious Disease"/>
            <person name="Wu L."/>
            <person name="Ma J."/>
        </authorList>
    </citation>
    <scope>NUCLEOTIDE SEQUENCE [LARGE SCALE GENOMIC DNA]</scope>
    <source>
        <strain evidence="4">CCUG 52468</strain>
    </source>
</reference>
<evidence type="ECO:0000313" key="3">
    <source>
        <dbReference type="EMBL" id="MFD1165174.1"/>
    </source>
</evidence>
<organism evidence="3 4">
    <name type="scientific">Sphingobacterium daejeonense</name>
    <dbReference type="NCBI Taxonomy" id="371142"/>
    <lineage>
        <taxon>Bacteria</taxon>
        <taxon>Pseudomonadati</taxon>
        <taxon>Bacteroidota</taxon>
        <taxon>Sphingobacteriia</taxon>
        <taxon>Sphingobacteriales</taxon>
        <taxon>Sphingobacteriaceae</taxon>
        <taxon>Sphingobacterium</taxon>
    </lineage>
</organism>
<gene>
    <name evidence="3" type="ORF">ACFQ2C_06095</name>
</gene>
<dbReference type="EMBL" id="JBHTKY010000006">
    <property type="protein sequence ID" value="MFD1165174.1"/>
    <property type="molecule type" value="Genomic_DNA"/>
</dbReference>
<keyword evidence="1 3" id="KW-0378">Hydrolase</keyword>
<dbReference type="SUPFAM" id="SSF53474">
    <property type="entry name" value="alpha/beta-Hydrolases"/>
    <property type="match status" value="1"/>
</dbReference>
<dbReference type="InterPro" id="IPR049492">
    <property type="entry name" value="BD-FAE-like_dom"/>
</dbReference>
<sequence>MDIYEPSQNPKGALIDIHGGGWFRGDKSKENDLASVLAENGFLVFVPNYRIAPEFLYPAPVEDMETVLSWVKYSDYKFDKNNIGFIGSSAGGNLAIEMGLKTGLPIASWSGMIDIGNWIQNHQDVVPSKGEAQDGGIQSGPNDALYKWAILNYTGEDQDLIKKASLLERVTKKAGPMFLANSLNEFCPVDPVFQLAQNLADLKIASVTQIIPGTKHAKGYLNNAIDYTLFFFEDCFKKNK</sequence>
<comment type="caution">
    <text evidence="3">The sequence shown here is derived from an EMBL/GenBank/DDBJ whole genome shotgun (WGS) entry which is preliminary data.</text>
</comment>
<dbReference type="Proteomes" id="UP001597205">
    <property type="component" value="Unassembled WGS sequence"/>
</dbReference>
<keyword evidence="4" id="KW-1185">Reference proteome</keyword>
<proteinExistence type="predicted"/>
<dbReference type="Pfam" id="PF20434">
    <property type="entry name" value="BD-FAE"/>
    <property type="match status" value="1"/>
</dbReference>
<name>A0ABW3RJ03_9SPHI</name>
<dbReference type="GO" id="GO:0016787">
    <property type="term" value="F:hydrolase activity"/>
    <property type="evidence" value="ECO:0007669"/>
    <property type="project" value="UniProtKB-KW"/>
</dbReference>
<feature type="domain" description="BD-FAE-like" evidence="2">
    <location>
        <begin position="1"/>
        <end position="103"/>
    </location>
</feature>
<accession>A0ABW3RJ03</accession>
<protein>
    <submittedName>
        <fullName evidence="3">Alpha/beta hydrolase</fullName>
    </submittedName>
</protein>
<dbReference type="InterPro" id="IPR050300">
    <property type="entry name" value="GDXG_lipolytic_enzyme"/>
</dbReference>